<feature type="region of interest" description="Disordered" evidence="3">
    <location>
        <begin position="180"/>
        <end position="204"/>
    </location>
</feature>
<sequence>MGELMSTNRILAVVGGLLVVAAVALAVFSGVRYWGLRAEENSRDSALQAATEYTDTMFARNPKTVVDNINKSMDFLTGNAKDEFQKNVSEYDIATKVKSDKIVSVVTIQGAGVMSNTSDTAKVLVYMNLSTTRNTVEDVQIDPSRLVYDMVRRDGKWLISAIDILDDDSLKSRVQKAETVPSGAVKIPSASSSVPVPSAPVPTS</sequence>
<dbReference type="PANTHER" id="PTHR37042:SF4">
    <property type="entry name" value="OUTER MEMBRANE PROTEIN RV1973"/>
    <property type="match status" value="1"/>
</dbReference>
<keyword evidence="5" id="KW-1185">Reference proteome</keyword>
<comment type="caution">
    <text evidence="4">The sequence shown here is derived from an EMBL/GenBank/DDBJ whole genome shotgun (WGS) entry which is preliminary data.</text>
</comment>
<evidence type="ECO:0000313" key="4">
    <source>
        <dbReference type="EMBL" id="GED99615.1"/>
    </source>
</evidence>
<evidence type="ECO:0000256" key="2">
    <source>
        <dbReference type="ARBA" id="ARBA00023136"/>
    </source>
</evidence>
<comment type="subcellular location">
    <subcellularLocation>
        <location evidence="1">Membrane</location>
    </subcellularLocation>
</comment>
<gene>
    <name evidence="4" type="ORF">nbrc107696_00620</name>
</gene>
<proteinExistence type="predicted"/>
<protein>
    <recommendedName>
        <fullName evidence="6">Mce associated protein</fullName>
    </recommendedName>
</protein>
<evidence type="ECO:0008006" key="6">
    <source>
        <dbReference type="Google" id="ProtNLM"/>
    </source>
</evidence>
<dbReference type="Proteomes" id="UP000444960">
    <property type="component" value="Unassembled WGS sequence"/>
</dbReference>
<accession>A0A7I9V2I5</accession>
<evidence type="ECO:0000256" key="1">
    <source>
        <dbReference type="ARBA" id="ARBA00004370"/>
    </source>
</evidence>
<evidence type="ECO:0000256" key="3">
    <source>
        <dbReference type="SAM" id="MobiDB-lite"/>
    </source>
</evidence>
<dbReference type="PANTHER" id="PTHR37042">
    <property type="entry name" value="OUTER MEMBRANE PROTEIN RV1973"/>
    <property type="match status" value="1"/>
</dbReference>
<dbReference type="AlphaFoldDB" id="A0A7I9V2I5"/>
<keyword evidence="2" id="KW-0472">Membrane</keyword>
<reference evidence="5" key="1">
    <citation type="submission" date="2019-06" db="EMBL/GenBank/DDBJ databases">
        <title>Gordonia isolated from sludge of a wastewater treatment plant.</title>
        <authorList>
            <person name="Tamura T."/>
            <person name="Aoyama K."/>
            <person name="Kang Y."/>
            <person name="Saito S."/>
            <person name="Akiyama N."/>
            <person name="Yazawa K."/>
            <person name="Gonoi T."/>
            <person name="Mikami Y."/>
        </authorList>
    </citation>
    <scope>NUCLEOTIDE SEQUENCE [LARGE SCALE GENOMIC DNA]</scope>
    <source>
        <strain evidence="5">NBRC 107696</strain>
    </source>
</reference>
<evidence type="ECO:0000313" key="5">
    <source>
        <dbReference type="Proteomes" id="UP000444960"/>
    </source>
</evidence>
<organism evidence="4 5">
    <name type="scientific">Gordonia spumicola</name>
    <dbReference type="NCBI Taxonomy" id="589161"/>
    <lineage>
        <taxon>Bacteria</taxon>
        <taxon>Bacillati</taxon>
        <taxon>Actinomycetota</taxon>
        <taxon>Actinomycetes</taxon>
        <taxon>Mycobacteriales</taxon>
        <taxon>Gordoniaceae</taxon>
        <taxon>Gordonia</taxon>
    </lineage>
</organism>
<name>A0A7I9V2I5_9ACTN</name>
<dbReference type="GO" id="GO:0016020">
    <property type="term" value="C:membrane"/>
    <property type="evidence" value="ECO:0007669"/>
    <property type="project" value="UniProtKB-SubCell"/>
</dbReference>
<dbReference type="EMBL" id="BJOV01000001">
    <property type="protein sequence ID" value="GED99615.1"/>
    <property type="molecule type" value="Genomic_DNA"/>
</dbReference>